<proteinExistence type="predicted"/>
<evidence type="ECO:0000313" key="6">
    <source>
        <dbReference type="EMBL" id="TWD87094.1"/>
    </source>
</evidence>
<sequence>MTASPSRLVRRAAQLEADVQVPVAIVGGGACGLTAALILADAGVDCVVLERDALPSGSTALSSGFIPAPGTRTQRAHGVQDDSAERFAADIQAKAHGRAAPALVEAYAAAIGPALDALQERHGLQWMLLDGFLYPGHSVHRMHALPQKTGASLMAALQTAVEAAGIPVLTQALVDTLVLDDEDRVIGIDCARPGGSRETLGCGALLLACNGFGGNSEMVRTLLPEMAEATFGGHAGNDGSAILWGEALGARLRDLGGYQGHGSWVTPQGALMSWAVMMEGGVQLNREGRRFHDETQGYSEAAVHVLAQPGGIAWNVFDTPLLALARGFPDFCEAEAAGALRRCESVAALADCIGCEPSALQGTLDAMRAGTPPPDGRVFARALEVPYFAVKVTGALFHTQGGLDTAPDMRVLRHDGTPFANLFAAGGAAGGVSGDAVWGYLSGNGLLSAVAGGYIAARTAAALIQSTEASA</sequence>
<evidence type="ECO:0000256" key="2">
    <source>
        <dbReference type="ARBA" id="ARBA00022630"/>
    </source>
</evidence>
<evidence type="ECO:0000259" key="5">
    <source>
        <dbReference type="Pfam" id="PF00890"/>
    </source>
</evidence>
<dbReference type="SUPFAM" id="SSF56425">
    <property type="entry name" value="Succinate dehydrogenase/fumarate reductase flavoprotein, catalytic domain"/>
    <property type="match status" value="1"/>
</dbReference>
<dbReference type="InterPro" id="IPR027477">
    <property type="entry name" value="Succ_DH/fumarate_Rdtase_cat_sf"/>
</dbReference>
<dbReference type="EMBL" id="VIVL01000003">
    <property type="protein sequence ID" value="TWD87094.1"/>
    <property type="molecule type" value="Genomic_DNA"/>
</dbReference>
<comment type="caution">
    <text evidence="6">The sequence shown here is derived from an EMBL/GenBank/DDBJ whole genome shotgun (WGS) entry which is preliminary data.</text>
</comment>
<keyword evidence="4" id="KW-0560">Oxidoreductase</keyword>
<dbReference type="PANTHER" id="PTHR43400">
    <property type="entry name" value="FUMARATE REDUCTASE"/>
    <property type="match status" value="1"/>
</dbReference>
<dbReference type="RefSeq" id="WP_145742145.1">
    <property type="nucleotide sequence ID" value="NZ_VIVL01000003.1"/>
</dbReference>
<dbReference type="Gene3D" id="3.90.700.10">
    <property type="entry name" value="Succinate dehydrogenase/fumarate reductase flavoprotein, catalytic domain"/>
    <property type="match status" value="1"/>
</dbReference>
<dbReference type="SUPFAM" id="SSF51905">
    <property type="entry name" value="FAD/NAD(P)-binding domain"/>
    <property type="match status" value="1"/>
</dbReference>
<dbReference type="PROSITE" id="PS51257">
    <property type="entry name" value="PROKAR_LIPOPROTEIN"/>
    <property type="match status" value="1"/>
</dbReference>
<keyword evidence="3" id="KW-0274">FAD</keyword>
<evidence type="ECO:0000313" key="7">
    <source>
        <dbReference type="Proteomes" id="UP000319722"/>
    </source>
</evidence>
<evidence type="ECO:0000256" key="1">
    <source>
        <dbReference type="ARBA" id="ARBA00001974"/>
    </source>
</evidence>
<comment type="cofactor">
    <cofactor evidence="1">
        <name>FAD</name>
        <dbReference type="ChEBI" id="CHEBI:57692"/>
    </cofactor>
</comment>
<dbReference type="Gene3D" id="3.50.50.60">
    <property type="entry name" value="FAD/NAD(P)-binding domain"/>
    <property type="match status" value="1"/>
</dbReference>
<feature type="domain" description="FAD-dependent oxidoreductase 2 FAD-binding" evidence="5">
    <location>
        <begin position="23"/>
        <end position="434"/>
    </location>
</feature>
<protein>
    <submittedName>
        <fullName evidence="6">Fumarate reductase flavoprotein subunit</fullName>
    </submittedName>
</protein>
<dbReference type="GO" id="GO:0016491">
    <property type="term" value="F:oxidoreductase activity"/>
    <property type="evidence" value="ECO:0007669"/>
    <property type="project" value="UniProtKB-KW"/>
</dbReference>
<dbReference type="InterPro" id="IPR050315">
    <property type="entry name" value="FAD-oxidoreductase_2"/>
</dbReference>
<dbReference type="OrthoDB" id="9813348at2"/>
<evidence type="ECO:0000256" key="4">
    <source>
        <dbReference type="ARBA" id="ARBA00023002"/>
    </source>
</evidence>
<name>A0A561C7M9_9BURK</name>
<dbReference type="Pfam" id="PF00890">
    <property type="entry name" value="FAD_binding_2"/>
    <property type="match status" value="1"/>
</dbReference>
<evidence type="ECO:0000256" key="3">
    <source>
        <dbReference type="ARBA" id="ARBA00022827"/>
    </source>
</evidence>
<keyword evidence="2" id="KW-0285">Flavoprotein</keyword>
<dbReference type="PRINTS" id="PR00411">
    <property type="entry name" value="PNDRDTASEI"/>
</dbReference>
<dbReference type="Proteomes" id="UP000319722">
    <property type="component" value="Unassembled WGS sequence"/>
</dbReference>
<reference evidence="6 7" key="1">
    <citation type="submission" date="2019-06" db="EMBL/GenBank/DDBJ databases">
        <title>Sorghum-associated microbial communities from plants grown in Nebraska, USA.</title>
        <authorList>
            <person name="Schachtman D."/>
        </authorList>
    </citation>
    <scope>NUCLEOTIDE SEQUENCE [LARGE SCALE GENOMIC DNA]</scope>
    <source>
        <strain evidence="6 7">T529</strain>
    </source>
</reference>
<gene>
    <name evidence="6" type="ORF">FB547_10369</name>
</gene>
<dbReference type="InterPro" id="IPR003953">
    <property type="entry name" value="FAD-dep_OxRdtase_2_FAD-bd"/>
</dbReference>
<accession>A0A561C7M9</accession>
<dbReference type="GO" id="GO:0008202">
    <property type="term" value="P:steroid metabolic process"/>
    <property type="evidence" value="ECO:0007669"/>
    <property type="project" value="UniProtKB-ARBA"/>
</dbReference>
<dbReference type="InterPro" id="IPR036188">
    <property type="entry name" value="FAD/NAD-bd_sf"/>
</dbReference>
<dbReference type="AlphaFoldDB" id="A0A561C7M9"/>
<dbReference type="PANTHER" id="PTHR43400:SF10">
    <property type="entry name" value="3-OXOSTEROID 1-DEHYDROGENASE"/>
    <property type="match status" value="1"/>
</dbReference>
<organism evidence="6 7">
    <name type="scientific">Variovorax beijingensis</name>
    <dbReference type="NCBI Taxonomy" id="2496117"/>
    <lineage>
        <taxon>Bacteria</taxon>
        <taxon>Pseudomonadati</taxon>
        <taxon>Pseudomonadota</taxon>
        <taxon>Betaproteobacteria</taxon>
        <taxon>Burkholderiales</taxon>
        <taxon>Comamonadaceae</taxon>
        <taxon>Variovorax</taxon>
    </lineage>
</organism>